<evidence type="ECO:0000256" key="3">
    <source>
        <dbReference type="SAM" id="SignalP"/>
    </source>
</evidence>
<dbReference type="InterPro" id="IPR017853">
    <property type="entry name" value="GH"/>
</dbReference>
<dbReference type="GO" id="GO:0005975">
    <property type="term" value="P:carbohydrate metabolic process"/>
    <property type="evidence" value="ECO:0007669"/>
    <property type="project" value="UniProtKB-ARBA"/>
</dbReference>
<feature type="domain" description="Glycosyl hydrolase-like 10" evidence="4">
    <location>
        <begin position="71"/>
        <end position="382"/>
    </location>
</feature>
<dbReference type="InterPro" id="IPR013783">
    <property type="entry name" value="Ig-like_fold"/>
</dbReference>
<proteinExistence type="predicted"/>
<protein>
    <submittedName>
        <fullName evidence="5">Lipoprotein</fullName>
    </submittedName>
</protein>
<dbReference type="EMBL" id="BSRZ01000014">
    <property type="protein sequence ID" value="GLW66392.1"/>
    <property type="molecule type" value="Genomic_DNA"/>
</dbReference>
<feature type="region of interest" description="Disordered" evidence="2">
    <location>
        <begin position="433"/>
        <end position="463"/>
    </location>
</feature>
<name>A0A9W6UYM0_9ACTN</name>
<dbReference type="Gene3D" id="2.60.40.10">
    <property type="entry name" value="Immunoglobulins"/>
    <property type="match status" value="1"/>
</dbReference>
<dbReference type="Pfam" id="PF02638">
    <property type="entry name" value="GHL10"/>
    <property type="match status" value="1"/>
</dbReference>
<keyword evidence="1 3" id="KW-0732">Signal</keyword>
<dbReference type="InterPro" id="IPR052177">
    <property type="entry name" value="Divisome_Glycosyl_Hydrolase"/>
</dbReference>
<dbReference type="Proteomes" id="UP001165124">
    <property type="component" value="Unassembled WGS sequence"/>
</dbReference>
<gene>
    <name evidence="5" type="ORF">Arub01_46360</name>
</gene>
<keyword evidence="5" id="KW-0449">Lipoprotein</keyword>
<dbReference type="Gene3D" id="3.20.20.80">
    <property type="entry name" value="Glycosidases"/>
    <property type="match status" value="1"/>
</dbReference>
<reference evidence="5" key="1">
    <citation type="submission" date="2023-02" db="EMBL/GenBank/DDBJ databases">
        <title>Actinomadura rubrobrunea NBRC 14622.</title>
        <authorList>
            <person name="Ichikawa N."/>
            <person name="Sato H."/>
            <person name="Tonouchi N."/>
        </authorList>
    </citation>
    <scope>NUCLEOTIDE SEQUENCE</scope>
    <source>
        <strain evidence="5">NBRC 14622</strain>
    </source>
</reference>
<dbReference type="SUPFAM" id="SSF51445">
    <property type="entry name" value="(Trans)glycosidases"/>
    <property type="match status" value="1"/>
</dbReference>
<organism evidence="5 6">
    <name type="scientific">Actinomadura rubrobrunea</name>
    <dbReference type="NCBI Taxonomy" id="115335"/>
    <lineage>
        <taxon>Bacteria</taxon>
        <taxon>Bacillati</taxon>
        <taxon>Actinomycetota</taxon>
        <taxon>Actinomycetes</taxon>
        <taxon>Streptosporangiales</taxon>
        <taxon>Thermomonosporaceae</taxon>
        <taxon>Actinomadura</taxon>
    </lineage>
</organism>
<evidence type="ECO:0000256" key="1">
    <source>
        <dbReference type="ARBA" id="ARBA00022729"/>
    </source>
</evidence>
<feature type="chain" id="PRO_5040857485" evidence="3">
    <location>
        <begin position="31"/>
        <end position="548"/>
    </location>
</feature>
<dbReference type="InterPro" id="IPR003790">
    <property type="entry name" value="GHL10"/>
</dbReference>
<evidence type="ECO:0000259" key="4">
    <source>
        <dbReference type="Pfam" id="PF02638"/>
    </source>
</evidence>
<comment type="caution">
    <text evidence="5">The sequence shown here is derived from an EMBL/GenBank/DDBJ whole genome shotgun (WGS) entry which is preliminary data.</text>
</comment>
<feature type="region of interest" description="Disordered" evidence="2">
    <location>
        <begin position="42"/>
        <end position="68"/>
    </location>
</feature>
<evidence type="ECO:0000256" key="2">
    <source>
        <dbReference type="SAM" id="MobiDB-lite"/>
    </source>
</evidence>
<dbReference type="PROSITE" id="PS51257">
    <property type="entry name" value="PROKAR_LIPOPROTEIN"/>
    <property type="match status" value="1"/>
</dbReference>
<feature type="signal peptide" evidence="3">
    <location>
        <begin position="1"/>
        <end position="30"/>
    </location>
</feature>
<evidence type="ECO:0000313" key="6">
    <source>
        <dbReference type="Proteomes" id="UP001165124"/>
    </source>
</evidence>
<dbReference type="RefSeq" id="WP_083951285.1">
    <property type="nucleotide sequence ID" value="NZ_BSRZ01000014.1"/>
</dbReference>
<dbReference type="PANTHER" id="PTHR43405:SF1">
    <property type="entry name" value="GLYCOSYL HYDROLASE DIGH"/>
    <property type="match status" value="1"/>
</dbReference>
<dbReference type="AlphaFoldDB" id="A0A9W6UYM0"/>
<evidence type="ECO:0000313" key="5">
    <source>
        <dbReference type="EMBL" id="GLW66392.1"/>
    </source>
</evidence>
<sequence length="548" mass="60751">MVWTSKRTPGALARALTAGALATGALAVTAACVPVLGGADESKAGERAPGGAGARAECPDVPAPEGTAGRQLRGMWIATVGNIDWPKAGRRSVDQQKADFRKLLDTARAMNLNAVFVQIRPNSDAFYDSPYEPWSQWITGTPGKDPGYDVLKFMLDEAHARNLEFHAWFNPYRVSREGDLKKLAPDSPARRNPGWVRKYGKGLWYDPGLPEVRDLVVKAVLDVVRKYDIDAVHFDDYFYPYPEAGAGEFPDQDSYKTYGKGMRKDDWRRQNVDTLVKTVSERIRQAKPWVRFGISPFGVWRNDTTDPQGSPTRALQSYDDLHADTRKWIREEWIDYVTPQLYWPIGDARADYAKLVDWWARQVEGTKVQLTIGQAAYRVGKDAAWRKPDELSRHLKLNARYPAVRGDVYFSASDLVANRQGFATRLRDDHYTRPALPPVSPAAVDRDQTGQGPAPAHRVRAEGGDRGVRVTWNASGDAVAYAVYRVDGKRAACAPVTPGTLLTTVRGGGIVDPTAKPGRTYTYYVTAVDRMQRESAPARGATVTAPRG</sequence>
<accession>A0A9W6UYM0</accession>
<keyword evidence="6" id="KW-1185">Reference proteome</keyword>
<dbReference type="PANTHER" id="PTHR43405">
    <property type="entry name" value="GLYCOSYL HYDROLASE DIGH"/>
    <property type="match status" value="1"/>
</dbReference>